<evidence type="ECO:0000313" key="2">
    <source>
        <dbReference type="EMBL" id="GGN98581.1"/>
    </source>
</evidence>
<reference evidence="2" key="2">
    <citation type="submission" date="2020-09" db="EMBL/GenBank/DDBJ databases">
        <authorList>
            <person name="Sun Q."/>
            <person name="Ohkuma M."/>
        </authorList>
    </citation>
    <scope>NUCLEOTIDE SEQUENCE</scope>
    <source>
        <strain evidence="2">JCM 17820</strain>
    </source>
</reference>
<name>A0A830GNU7_9EURY</name>
<keyword evidence="3" id="KW-1185">Reference proteome</keyword>
<proteinExistence type="predicted"/>
<feature type="region of interest" description="Disordered" evidence="1">
    <location>
        <begin position="30"/>
        <end position="49"/>
    </location>
</feature>
<organism evidence="2 3">
    <name type="scientific">Haloarcula pellucida</name>
    <dbReference type="NCBI Taxonomy" id="1427151"/>
    <lineage>
        <taxon>Archaea</taxon>
        <taxon>Methanobacteriati</taxon>
        <taxon>Methanobacteriota</taxon>
        <taxon>Stenosarchaea group</taxon>
        <taxon>Halobacteria</taxon>
        <taxon>Halobacteriales</taxon>
        <taxon>Haloarculaceae</taxon>
        <taxon>Haloarcula</taxon>
    </lineage>
</organism>
<comment type="caution">
    <text evidence="2">The sequence shown here is derived from an EMBL/GenBank/DDBJ whole genome shotgun (WGS) entry which is preliminary data.</text>
</comment>
<evidence type="ECO:0000313" key="3">
    <source>
        <dbReference type="Proteomes" id="UP000605784"/>
    </source>
</evidence>
<evidence type="ECO:0000256" key="1">
    <source>
        <dbReference type="SAM" id="MobiDB-lite"/>
    </source>
</evidence>
<dbReference type="RefSeq" id="WP_188999418.1">
    <property type="nucleotide sequence ID" value="NZ_BMOU01000005.1"/>
</dbReference>
<dbReference type="AlphaFoldDB" id="A0A830GNU7"/>
<dbReference type="EMBL" id="BMOU01000005">
    <property type="protein sequence ID" value="GGN98581.1"/>
    <property type="molecule type" value="Genomic_DNA"/>
</dbReference>
<sequence>MVIVGLVVGALLLATGGIVAVGFSPFGGGDDTQTQPTATPNGATPSENHVRPFTIDVRNIEKCGNTCRDVTVKITNNGGNPRENISVTTTIYTGDSSVWEGEESVGTLGPDESSTKTKRIDVGFVGGAKIKQNDGKIRIETVVHWDGGSATFSERRDVA</sequence>
<feature type="compositionally biased region" description="Polar residues" evidence="1">
    <location>
        <begin position="31"/>
        <end position="47"/>
    </location>
</feature>
<reference evidence="2" key="1">
    <citation type="journal article" date="2014" name="Int. J. Syst. Evol. Microbiol.">
        <title>Complete genome sequence of Corynebacterium casei LMG S-19264T (=DSM 44701T), isolated from a smear-ripened cheese.</title>
        <authorList>
            <consortium name="US DOE Joint Genome Institute (JGI-PGF)"/>
            <person name="Walter F."/>
            <person name="Albersmeier A."/>
            <person name="Kalinowski J."/>
            <person name="Ruckert C."/>
        </authorList>
    </citation>
    <scope>NUCLEOTIDE SEQUENCE</scope>
    <source>
        <strain evidence="2">JCM 17820</strain>
    </source>
</reference>
<accession>A0A830GNU7</accession>
<gene>
    <name evidence="2" type="ORF">GCM10009030_29110</name>
</gene>
<dbReference type="Proteomes" id="UP000605784">
    <property type="component" value="Unassembled WGS sequence"/>
</dbReference>
<protein>
    <submittedName>
        <fullName evidence="2">Uncharacterized protein</fullName>
    </submittedName>
</protein>